<sequence>MASRGRSGRTSRSDKTAGGRRPAPESHRPPTRGRGSGSAQAWPDGPVPIATGTAEVQRSPDDPDAVTLLVNGVPSSHLDLADPERLDFEYMQQMAAVLDHLPPAEGPFRAVHLGAAGCALARWGHARFPGARQVAVDLDPVLVALVRDWFDLPRSPALRLRAGEARAELGTLPDASADAVVRDVFAGDRTPPHVTTEEFTRDVARVLRPGGVYLANCADRPPLALARAEAATLGAVFGHVGVVAEPGVLRGRRYGNLVVVGTDDPALLADAGLARDLRSLPVPARLLVGEELAAFVGRAVPLRDAAPELEPDAGGDADVLPSA</sequence>
<keyword evidence="4" id="KW-0808">Transferase</keyword>
<dbReference type="GO" id="GO:0008757">
    <property type="term" value="F:S-adenosylmethionine-dependent methyltransferase activity"/>
    <property type="evidence" value="ECO:0007669"/>
    <property type="project" value="InterPro"/>
</dbReference>
<comment type="caution">
    <text evidence="4">The sequence shown here is derived from an EMBL/GenBank/DDBJ whole genome shotgun (WGS) entry which is preliminary data.</text>
</comment>
<evidence type="ECO:0000313" key="5">
    <source>
        <dbReference type="Proteomes" id="UP000308121"/>
    </source>
</evidence>
<dbReference type="InterPro" id="IPR029063">
    <property type="entry name" value="SAM-dependent_MTases_sf"/>
</dbReference>
<dbReference type="GO" id="GO:0032259">
    <property type="term" value="P:methylation"/>
    <property type="evidence" value="ECO:0007669"/>
    <property type="project" value="UniProtKB-KW"/>
</dbReference>
<dbReference type="AlphaFoldDB" id="A0A7Z8JWP9"/>
<name>A0A7Z8JWP9_9CELL</name>
<feature type="region of interest" description="Disordered" evidence="2">
    <location>
        <begin position="1"/>
        <end position="66"/>
    </location>
</feature>
<feature type="domain" description="Methyltransferase type 11" evidence="3">
    <location>
        <begin position="113"/>
        <end position="214"/>
    </location>
</feature>
<dbReference type="CDD" id="cd02440">
    <property type="entry name" value="AdoMet_MTases"/>
    <property type="match status" value="1"/>
</dbReference>
<dbReference type="Gene3D" id="3.40.50.150">
    <property type="entry name" value="Vaccinia Virus protein VP39"/>
    <property type="match status" value="1"/>
</dbReference>
<keyword evidence="1" id="KW-0620">Polyamine biosynthesis</keyword>
<dbReference type="GO" id="GO:0006596">
    <property type="term" value="P:polyamine biosynthetic process"/>
    <property type="evidence" value="ECO:0007669"/>
    <property type="project" value="UniProtKB-KW"/>
</dbReference>
<protein>
    <submittedName>
        <fullName evidence="4">Methyltransferase domain-containing protein</fullName>
    </submittedName>
</protein>
<evidence type="ECO:0000256" key="2">
    <source>
        <dbReference type="SAM" id="MobiDB-lite"/>
    </source>
</evidence>
<gene>
    <name evidence="4" type="ORF">FA014_18125</name>
</gene>
<evidence type="ECO:0000256" key="1">
    <source>
        <dbReference type="ARBA" id="ARBA00023115"/>
    </source>
</evidence>
<dbReference type="InterPro" id="IPR013216">
    <property type="entry name" value="Methyltransf_11"/>
</dbReference>
<dbReference type="Proteomes" id="UP000308121">
    <property type="component" value="Unassembled WGS sequence"/>
</dbReference>
<dbReference type="OrthoDB" id="8221452at2"/>
<dbReference type="NCBIfam" id="NF037959">
    <property type="entry name" value="MFS_SpdSyn"/>
    <property type="match status" value="1"/>
</dbReference>
<dbReference type="PANTHER" id="PTHR43317:SF1">
    <property type="entry name" value="THERMOSPERMINE SYNTHASE ACAULIS5"/>
    <property type="match status" value="1"/>
</dbReference>
<evidence type="ECO:0000259" key="3">
    <source>
        <dbReference type="Pfam" id="PF08241"/>
    </source>
</evidence>
<accession>A0A7Z8JWP9</accession>
<dbReference type="PANTHER" id="PTHR43317">
    <property type="entry name" value="THERMOSPERMINE SYNTHASE ACAULIS5"/>
    <property type="match status" value="1"/>
</dbReference>
<dbReference type="Pfam" id="PF08241">
    <property type="entry name" value="Methyltransf_11"/>
    <property type="match status" value="1"/>
</dbReference>
<proteinExistence type="predicted"/>
<dbReference type="SUPFAM" id="SSF53335">
    <property type="entry name" value="S-adenosyl-L-methionine-dependent methyltransferases"/>
    <property type="match status" value="1"/>
</dbReference>
<feature type="compositionally biased region" description="Basic and acidic residues" evidence="2">
    <location>
        <begin position="11"/>
        <end position="28"/>
    </location>
</feature>
<organism evidence="4 5">
    <name type="scientific">Cellulomonas hominis</name>
    <dbReference type="NCBI Taxonomy" id="156981"/>
    <lineage>
        <taxon>Bacteria</taxon>
        <taxon>Bacillati</taxon>
        <taxon>Actinomycetota</taxon>
        <taxon>Actinomycetes</taxon>
        <taxon>Micrococcales</taxon>
        <taxon>Cellulomonadaceae</taxon>
        <taxon>Cellulomonas</taxon>
    </lineage>
</organism>
<evidence type="ECO:0000313" key="4">
    <source>
        <dbReference type="EMBL" id="TKR22124.1"/>
    </source>
</evidence>
<reference evidence="4 5" key="1">
    <citation type="submission" date="2019-05" db="EMBL/GenBank/DDBJ databases">
        <title>Genome sequence of Cellulomonas hominis strain CS1.</title>
        <authorList>
            <person name="Belmont J."/>
            <person name="Maclea K.S."/>
        </authorList>
    </citation>
    <scope>NUCLEOTIDE SEQUENCE [LARGE SCALE GENOMIC DNA]</scope>
    <source>
        <strain evidence="4 5">CS1</strain>
    </source>
</reference>
<dbReference type="EMBL" id="SZYE01000247">
    <property type="protein sequence ID" value="TKR22124.1"/>
    <property type="molecule type" value="Genomic_DNA"/>
</dbReference>
<feature type="compositionally biased region" description="Low complexity" evidence="2">
    <location>
        <begin position="1"/>
        <end position="10"/>
    </location>
</feature>
<keyword evidence="4" id="KW-0489">Methyltransferase</keyword>